<accession>A0A832TB50</accession>
<dbReference type="Proteomes" id="UP000619545">
    <property type="component" value="Unassembled WGS sequence"/>
</dbReference>
<organism evidence="2 3">
    <name type="scientific">Methanopyrus kandleri</name>
    <dbReference type="NCBI Taxonomy" id="2320"/>
    <lineage>
        <taxon>Archaea</taxon>
        <taxon>Methanobacteriati</taxon>
        <taxon>Methanobacteriota</taxon>
        <taxon>Methanomada group</taxon>
        <taxon>Methanopyri</taxon>
        <taxon>Methanopyrales</taxon>
        <taxon>Methanopyraceae</taxon>
        <taxon>Methanopyrus</taxon>
    </lineage>
</organism>
<evidence type="ECO:0000313" key="2">
    <source>
        <dbReference type="EMBL" id="HII69623.1"/>
    </source>
</evidence>
<proteinExistence type="predicted"/>
<protein>
    <submittedName>
        <fullName evidence="2">Proteasome assembly chaperone family protein</fullName>
    </submittedName>
</protein>
<feature type="coiled-coil region" evidence="1">
    <location>
        <begin position="204"/>
        <end position="235"/>
    </location>
</feature>
<dbReference type="GO" id="GO:0000502">
    <property type="term" value="C:proteasome complex"/>
    <property type="evidence" value="ECO:0007669"/>
    <property type="project" value="UniProtKB-KW"/>
</dbReference>
<evidence type="ECO:0000313" key="3">
    <source>
        <dbReference type="Proteomes" id="UP000619545"/>
    </source>
</evidence>
<dbReference type="Gene3D" id="3.40.50.10900">
    <property type="entry name" value="PAC-like subunit"/>
    <property type="match status" value="1"/>
</dbReference>
<dbReference type="InterPro" id="IPR038389">
    <property type="entry name" value="PSMG2_sf"/>
</dbReference>
<reference evidence="2" key="1">
    <citation type="journal article" date="2020" name="bioRxiv">
        <title>A rank-normalized archaeal taxonomy based on genome phylogeny resolves widespread incomplete and uneven classifications.</title>
        <authorList>
            <person name="Rinke C."/>
            <person name="Chuvochina M."/>
            <person name="Mussig A.J."/>
            <person name="Chaumeil P.-A."/>
            <person name="Waite D.W."/>
            <person name="Whitman W.B."/>
            <person name="Parks D.H."/>
            <person name="Hugenholtz P."/>
        </authorList>
    </citation>
    <scope>NUCLEOTIDE SEQUENCE</scope>
    <source>
        <strain evidence="2">UBA8853</strain>
    </source>
</reference>
<dbReference type="OMA" id="MPVRIYE"/>
<dbReference type="PANTHER" id="PTHR35610:SF3">
    <property type="entry name" value="PROTEASOME ASSEMBLY CHAPERONE FAMILY PROTEIN"/>
    <property type="match status" value="1"/>
</dbReference>
<keyword evidence="2" id="KW-0647">Proteasome</keyword>
<name>A0A832TB50_9EURY</name>
<dbReference type="SUPFAM" id="SSF159659">
    <property type="entry name" value="Cgl1923-like"/>
    <property type="match status" value="1"/>
</dbReference>
<comment type="caution">
    <text evidence="2">The sequence shown here is derived from an EMBL/GenBank/DDBJ whole genome shotgun (WGS) entry which is preliminary data.</text>
</comment>
<dbReference type="Pfam" id="PF09754">
    <property type="entry name" value="PAC2"/>
    <property type="match status" value="1"/>
</dbReference>
<evidence type="ECO:0000256" key="1">
    <source>
        <dbReference type="SAM" id="Coils"/>
    </source>
</evidence>
<dbReference type="RefSeq" id="WP_011019364.1">
    <property type="nucleotide sequence ID" value="NZ_DUJS01000001.1"/>
</dbReference>
<dbReference type="AlphaFoldDB" id="A0A832TB50"/>
<sequence length="244" mass="26506">MEVEFIRLADEIPECEFLIEGYPGIGMVGVIAIRHVVTECGAEPAFVMKIEDMPTAAIVHEGRVYPSAGVFVLDDLSFFYAEQADMRPGVVQNISESVAELSREIGVECIVCLAGIRAPDLEDEPSLYYAATSDKAAELFEGIAEPLKGGTITGVSGPLLLEGSLRGLDAVCLLVETPGTYPDPKAASRVVEALNEALGLSVDVSKLEEEAERIAKAVEETVQRLREQQRMEEEEAEPTERMFV</sequence>
<keyword evidence="1" id="KW-0175">Coiled coil</keyword>
<dbReference type="PANTHER" id="PTHR35610">
    <property type="entry name" value="3-ISOPROPYLMALATE DEHYDRATASE-RELATED"/>
    <property type="match status" value="1"/>
</dbReference>
<dbReference type="InterPro" id="IPR019151">
    <property type="entry name" value="Proteasome_assmbl_chaperone_2"/>
</dbReference>
<gene>
    <name evidence="2" type="ORF">HA336_00125</name>
</gene>
<dbReference type="EMBL" id="DUJS01000001">
    <property type="protein sequence ID" value="HII69623.1"/>
    <property type="molecule type" value="Genomic_DNA"/>
</dbReference>
<dbReference type="GeneID" id="1477097"/>